<organism evidence="2 3">
    <name type="scientific">Acetobacter aceti</name>
    <dbReference type="NCBI Taxonomy" id="435"/>
    <lineage>
        <taxon>Bacteria</taxon>
        <taxon>Pseudomonadati</taxon>
        <taxon>Pseudomonadota</taxon>
        <taxon>Alphaproteobacteria</taxon>
        <taxon>Acetobacterales</taxon>
        <taxon>Acetobacteraceae</taxon>
        <taxon>Acetobacter</taxon>
        <taxon>Acetobacter subgen. Acetobacter</taxon>
    </lineage>
</organism>
<feature type="transmembrane region" description="Helical" evidence="1">
    <location>
        <begin position="96"/>
        <end position="114"/>
    </location>
</feature>
<evidence type="ECO:0000313" key="3">
    <source>
        <dbReference type="Proteomes" id="UP000188937"/>
    </source>
</evidence>
<keyword evidence="1" id="KW-0812">Transmembrane</keyword>
<reference evidence="2 3" key="1">
    <citation type="submission" date="2016-03" db="EMBL/GenBank/DDBJ databases">
        <title>Acetic acid bacteria sequencing.</title>
        <authorList>
            <person name="Brandt J."/>
            <person name="Jakob F."/>
            <person name="Vogel R.F."/>
        </authorList>
    </citation>
    <scope>NUCLEOTIDE SEQUENCE [LARGE SCALE GENOMIC DNA]</scope>
    <source>
        <strain evidence="2 3">TMW2.1153</strain>
    </source>
</reference>
<evidence type="ECO:0000313" key="2">
    <source>
        <dbReference type="EMBL" id="AQS83737.1"/>
    </source>
</evidence>
<protein>
    <recommendedName>
        <fullName evidence="4">DUF4231 domain-containing protein</fullName>
    </recommendedName>
</protein>
<evidence type="ECO:0008006" key="4">
    <source>
        <dbReference type="Google" id="ProtNLM"/>
    </source>
</evidence>
<dbReference type="EMBL" id="CP014692">
    <property type="protein sequence ID" value="AQS83737.1"/>
    <property type="molecule type" value="Genomic_DNA"/>
</dbReference>
<evidence type="ECO:0000256" key="1">
    <source>
        <dbReference type="SAM" id="Phobius"/>
    </source>
</evidence>
<accession>A0A1U9KDD4</accession>
<keyword evidence="3" id="KW-1185">Reference proteome</keyword>
<dbReference type="RefSeq" id="WP_077811775.1">
    <property type="nucleotide sequence ID" value="NZ_CP014692.1"/>
</dbReference>
<dbReference type="KEGG" id="aace:A0U92_01955"/>
<keyword evidence="1" id="KW-1133">Transmembrane helix</keyword>
<proteinExistence type="predicted"/>
<dbReference type="AlphaFoldDB" id="A0A1U9KDD4"/>
<feature type="transmembrane region" description="Helical" evidence="1">
    <location>
        <begin position="12"/>
        <end position="33"/>
    </location>
</feature>
<gene>
    <name evidence="2" type="ORF">A0U92_01955</name>
</gene>
<keyword evidence="1" id="KW-0472">Membrane</keyword>
<dbReference type="OrthoDB" id="8387120at2"/>
<sequence>MTTTWGDFQAIIQLSAGLNVAILSFVDISIPAIKERRHVFTKARQELDIYRKNPHKITTEDKAAHADRVGEIDRQLFDLWHETSDFEQIEDSMLKTTGVFGLLGAILSISLLWYSGVRYDTRLPTFGMVLTLTSFLSLFAAFCVNFFTAFRATHYTKRCNTLRQRMRETLK</sequence>
<dbReference type="Proteomes" id="UP000188937">
    <property type="component" value="Chromosome"/>
</dbReference>
<feature type="transmembrane region" description="Helical" evidence="1">
    <location>
        <begin position="126"/>
        <end position="148"/>
    </location>
</feature>
<name>A0A1U9KDD4_ACEAC</name>